<dbReference type="Pfam" id="PF01066">
    <property type="entry name" value="CDP-OH_P_transf"/>
    <property type="match status" value="1"/>
</dbReference>
<comment type="catalytic activity">
    <reaction evidence="16">
        <text>a CDP-1,2-diacyl-sn-glycerol + myo-inositol = a 1,2-diacyl-sn-glycero-3-phospho-(1D-myo-inositol) + CMP + H(+)</text>
        <dbReference type="Rhea" id="RHEA:11580"/>
        <dbReference type="ChEBI" id="CHEBI:15378"/>
        <dbReference type="ChEBI" id="CHEBI:17268"/>
        <dbReference type="ChEBI" id="CHEBI:57880"/>
        <dbReference type="ChEBI" id="CHEBI:58332"/>
        <dbReference type="ChEBI" id="CHEBI:60377"/>
        <dbReference type="EC" id="2.7.8.11"/>
    </reaction>
</comment>
<reference evidence="20 21" key="1">
    <citation type="submission" date="2014-11" db="EMBL/GenBank/DDBJ databases">
        <title>Comparative genomic analysis of Cryptosporidium hominis reveals occurrence of genetic recombination in virulent subtypes.</title>
        <authorList>
            <person name="Guo Y."/>
            <person name="Tang K."/>
            <person name="Frace M."/>
            <person name="Li N."/>
            <person name="Roellig D.M."/>
            <person name="Sammons S."/>
            <person name="Knipe K."/>
            <person name="Rowe L."/>
            <person name="Feng Y."/>
            <person name="Xiao L."/>
        </authorList>
    </citation>
    <scope>NUCLEOTIDE SEQUENCE [LARGE SCALE GENOMIC DNA]</scope>
    <source>
        <strain evidence="20">30976</strain>
    </source>
</reference>
<keyword evidence="9" id="KW-0479">Metal-binding</keyword>
<dbReference type="GO" id="GO:0005794">
    <property type="term" value="C:Golgi apparatus"/>
    <property type="evidence" value="ECO:0007669"/>
    <property type="project" value="TreeGrafter"/>
</dbReference>
<dbReference type="VEuPathDB" id="CryptoDB:ChTU502y2012_409g0265"/>
<evidence type="ECO:0000256" key="10">
    <source>
        <dbReference type="ARBA" id="ARBA00022842"/>
    </source>
</evidence>
<dbReference type="InterPro" id="IPR048254">
    <property type="entry name" value="CDP_ALCOHOL_P_TRANSF_CS"/>
</dbReference>
<dbReference type="GO" id="GO:0003881">
    <property type="term" value="F:CDP-diacylglycerol-inositol 3-phosphatidyltransferase activity"/>
    <property type="evidence" value="ECO:0007669"/>
    <property type="project" value="UniProtKB-UniRule"/>
</dbReference>
<accession>A0A0S4TLP4</accession>
<dbReference type="GO" id="GO:0016020">
    <property type="term" value="C:membrane"/>
    <property type="evidence" value="ECO:0007669"/>
    <property type="project" value="UniProtKB-SubCell"/>
</dbReference>
<keyword evidence="11 18" id="KW-1133">Transmembrane helix</keyword>
<evidence type="ECO:0000313" key="21">
    <source>
        <dbReference type="Proteomes" id="UP001429100"/>
    </source>
</evidence>
<dbReference type="EC" id="2.7.8.11" evidence="5 16"/>
<dbReference type="AlphaFoldDB" id="A0A0S4TLP4"/>
<dbReference type="Proteomes" id="UP000199752">
    <property type="component" value="Chromosome 8"/>
</dbReference>
<dbReference type="GO" id="GO:0006661">
    <property type="term" value="P:phosphatidylinositol biosynthetic process"/>
    <property type="evidence" value="ECO:0007669"/>
    <property type="project" value="TreeGrafter"/>
</dbReference>
<dbReference type="VEuPathDB" id="CryptoDB:CHUDEA8_560"/>
<evidence type="ECO:0000256" key="5">
    <source>
        <dbReference type="ARBA" id="ARBA00013212"/>
    </source>
</evidence>
<evidence type="ECO:0000256" key="15">
    <source>
        <dbReference type="ARBA" id="ARBA00023264"/>
    </source>
</evidence>
<evidence type="ECO:0000256" key="16">
    <source>
        <dbReference type="PIRNR" id="PIRNR000848"/>
    </source>
</evidence>
<comment type="subcellular location">
    <subcellularLocation>
        <location evidence="3">Membrane</location>
        <topology evidence="3">Multi-pass membrane protein</topology>
    </subcellularLocation>
</comment>
<reference evidence="20 21" key="3">
    <citation type="submission" date="2017-10" db="EMBL/GenBank/DDBJ databases">
        <title>Consistent, comparative and evidence-based genome annotation and re-annotation for the closely-related species, Cryptosporidium parvum, C. hominis and C. tyzzeri.</title>
        <authorList>
            <person name="Baptista R.P."/>
            <person name="Li Y."/>
            <person name="Sateriale A."/>
            <person name="Striepen B."/>
            <person name="Kissinger J.C."/>
        </authorList>
    </citation>
    <scope>NUCLEOTIDE SEQUENCE [LARGE SCALE GENOMIC DNA]</scope>
    <source>
        <strain evidence="20">30976</strain>
    </source>
</reference>
<evidence type="ECO:0000256" key="14">
    <source>
        <dbReference type="ARBA" id="ARBA00023209"/>
    </source>
</evidence>
<evidence type="ECO:0000256" key="17">
    <source>
        <dbReference type="RuleBase" id="RU003750"/>
    </source>
</evidence>
<dbReference type="InterPro" id="IPR043130">
    <property type="entry name" value="CDP-OH_PTrfase_TM_dom"/>
</dbReference>
<name>A0A0S4TLP4_CRYHO</name>
<evidence type="ECO:0000256" key="7">
    <source>
        <dbReference type="ARBA" id="ARBA00022679"/>
    </source>
</evidence>
<dbReference type="PIRSF" id="PIRSF000848">
    <property type="entry name" value="CDP_diag_ino_3_P"/>
    <property type="match status" value="1"/>
</dbReference>
<dbReference type="InterPro" id="IPR014387">
    <property type="entry name" value="CDP_diag_ino_3_P_euk"/>
</dbReference>
<keyword evidence="14 16" id="KW-0594">Phospholipid biosynthesis</keyword>
<keyword evidence="6 16" id="KW-0444">Lipid biosynthesis</keyword>
<proteinExistence type="inferred from homology"/>
<dbReference type="Gene3D" id="1.20.120.1760">
    <property type="match status" value="1"/>
</dbReference>
<keyword evidence="7 16" id="KW-0808">Transferase</keyword>
<evidence type="ECO:0000256" key="2">
    <source>
        <dbReference type="ARBA" id="ARBA00001946"/>
    </source>
</evidence>
<evidence type="ECO:0000256" key="18">
    <source>
        <dbReference type="SAM" id="Phobius"/>
    </source>
</evidence>
<evidence type="ECO:0000256" key="11">
    <source>
        <dbReference type="ARBA" id="ARBA00022989"/>
    </source>
</evidence>
<dbReference type="GO" id="GO:0046872">
    <property type="term" value="F:metal ion binding"/>
    <property type="evidence" value="ECO:0007669"/>
    <property type="project" value="UniProtKB-KW"/>
</dbReference>
<protein>
    <recommendedName>
        <fullName evidence="5 16">CDP-diacylglycerol--inositol 3-phosphatidyltransferase</fullName>
        <ecNumber evidence="5 16">2.7.8.11</ecNumber>
    </recommendedName>
</protein>
<keyword evidence="10" id="KW-0460">Magnesium</keyword>
<keyword evidence="21" id="KW-1185">Reference proteome</keyword>
<evidence type="ECO:0000256" key="3">
    <source>
        <dbReference type="ARBA" id="ARBA00004141"/>
    </source>
</evidence>
<evidence type="ECO:0000313" key="20">
    <source>
        <dbReference type="EMBL" id="PPS95346.1"/>
    </source>
</evidence>
<comment type="cofactor">
    <cofactor evidence="1">
        <name>Mn(2+)</name>
        <dbReference type="ChEBI" id="CHEBI:29035"/>
    </cofactor>
</comment>
<sequence>MKITKKSILLYIPNLIGYLRILLGLTPLIISTEYYYISIIFYGISQILDAFDGYFARLLSQETKFGAILDMITDRCSTVIIIILAITLNKSYTFLMIIFLIGDISGHWLYMISSISSGGSSHKSIKEEMWPILKLYYSKKPLLFTLHACNEALWLILYGQGCIYDKAANLKQLNQIDKKFILVTSYSLYIILPLALIKNIINFVHLFYGCNIILETDVKERMKN</sequence>
<dbReference type="EMBL" id="LN877954">
    <property type="protein sequence ID" value="CUV07603.1"/>
    <property type="molecule type" value="Genomic_DNA"/>
</dbReference>
<comment type="similarity">
    <text evidence="4 16 17">Belongs to the CDP-alcohol phosphatidyltransferase class-I family.</text>
</comment>
<dbReference type="PANTHER" id="PTHR15362">
    <property type="entry name" value="PHOSPHATIDYLINOSITOL SYNTHASE"/>
    <property type="match status" value="1"/>
</dbReference>
<keyword evidence="12 16" id="KW-0443">Lipid metabolism</keyword>
<reference evidence="19" key="2">
    <citation type="submission" date="2015-08" db="EMBL/GenBank/DDBJ databases">
        <authorList>
            <person name="Babu N.S."/>
            <person name="Beckwith C.J."/>
            <person name="Beseler K.G."/>
            <person name="Brison A."/>
            <person name="Carone J.V."/>
            <person name="Caskin T.P."/>
            <person name="Diamond M."/>
            <person name="Durham M.E."/>
            <person name="Foxe J.M."/>
            <person name="Go M."/>
            <person name="Henderson B.A."/>
            <person name="Jones I.B."/>
            <person name="McGettigan J.A."/>
            <person name="Micheletti S.J."/>
            <person name="Nasrallah M.E."/>
            <person name="Ortiz D."/>
            <person name="Piller C.R."/>
            <person name="Privatt S.R."/>
            <person name="Schneider S.L."/>
            <person name="Sharp S."/>
            <person name="Smith T.C."/>
            <person name="Stanton J.D."/>
            <person name="Ullery H.E."/>
            <person name="Wilson R.J."/>
            <person name="Serrano M.G."/>
            <person name="Buck G."/>
            <person name="Lee V."/>
            <person name="Wang Y."/>
            <person name="Carvalho R."/>
            <person name="Voegtly L."/>
            <person name="Shi R."/>
            <person name="Duckworth R."/>
            <person name="Johnson A."/>
            <person name="Loviza R."/>
            <person name="Walstead R."/>
            <person name="Shah Z."/>
            <person name="Kiflezghi M."/>
            <person name="Wade K."/>
            <person name="Ball S.L."/>
            <person name="Bradley K.W."/>
            <person name="Asai D.J."/>
            <person name="Bowman C.A."/>
            <person name="Russell D.A."/>
            <person name="Pope W.H."/>
            <person name="Jacobs-Sera D."/>
            <person name="Hendrix R.W."/>
            <person name="Hatfull G.F."/>
        </authorList>
    </citation>
    <scope>NUCLEOTIDE SEQUENCE [LARGE SCALE GENOMIC DNA]</scope>
</reference>
<evidence type="ECO:0000256" key="8">
    <source>
        <dbReference type="ARBA" id="ARBA00022692"/>
    </source>
</evidence>
<evidence type="ECO:0000256" key="4">
    <source>
        <dbReference type="ARBA" id="ARBA00010441"/>
    </source>
</evidence>
<evidence type="ECO:0000256" key="12">
    <source>
        <dbReference type="ARBA" id="ARBA00023098"/>
    </source>
</evidence>
<organism evidence="19">
    <name type="scientific">Cryptosporidium hominis</name>
    <dbReference type="NCBI Taxonomy" id="237895"/>
    <lineage>
        <taxon>Eukaryota</taxon>
        <taxon>Sar</taxon>
        <taxon>Alveolata</taxon>
        <taxon>Apicomplexa</taxon>
        <taxon>Conoidasida</taxon>
        <taxon>Coccidia</taxon>
        <taxon>Eucoccidiorida</taxon>
        <taxon>Eimeriorina</taxon>
        <taxon>Cryptosporidiidae</taxon>
        <taxon>Cryptosporidium</taxon>
    </lineage>
</organism>
<evidence type="ECO:0000256" key="9">
    <source>
        <dbReference type="ARBA" id="ARBA00022723"/>
    </source>
</evidence>
<dbReference type="OrthoDB" id="10251079at2759"/>
<dbReference type="PROSITE" id="PS00379">
    <property type="entry name" value="CDP_ALCOHOL_P_TRANSF"/>
    <property type="match status" value="1"/>
</dbReference>
<dbReference type="VEuPathDB" id="CryptoDB:GY17_00002802"/>
<keyword evidence="8 18" id="KW-0812">Transmembrane</keyword>
<keyword evidence="15 16" id="KW-1208">Phospholipid metabolism</keyword>
<evidence type="ECO:0000313" key="19">
    <source>
        <dbReference type="EMBL" id="CUV07603.1"/>
    </source>
</evidence>
<evidence type="ECO:0000256" key="6">
    <source>
        <dbReference type="ARBA" id="ARBA00022516"/>
    </source>
</evidence>
<feature type="transmembrane region" description="Helical" evidence="18">
    <location>
        <begin position="35"/>
        <end position="55"/>
    </location>
</feature>
<dbReference type="PANTHER" id="PTHR15362:SF4">
    <property type="entry name" value="CDP-DIACYLGLYCEROL--INOSITOL 3-PHOSPHATIDYLTRANSFERASE"/>
    <property type="match status" value="1"/>
</dbReference>
<evidence type="ECO:0000256" key="13">
    <source>
        <dbReference type="ARBA" id="ARBA00023136"/>
    </source>
</evidence>
<dbReference type="VEuPathDB" id="CryptoDB:Chro.80072"/>
<evidence type="ECO:0000256" key="1">
    <source>
        <dbReference type="ARBA" id="ARBA00001936"/>
    </source>
</evidence>
<dbReference type="Proteomes" id="UP001429100">
    <property type="component" value="Unassembled WGS sequence"/>
</dbReference>
<comment type="cofactor">
    <cofactor evidence="2">
        <name>Mg(2+)</name>
        <dbReference type="ChEBI" id="CHEBI:18420"/>
    </cofactor>
</comment>
<dbReference type="InterPro" id="IPR000462">
    <property type="entry name" value="CDP-OH_P_trans"/>
</dbReference>
<feature type="transmembrane region" description="Helical" evidence="18">
    <location>
        <begin position="7"/>
        <end position="29"/>
    </location>
</feature>
<dbReference type="EMBL" id="JTAI01000001">
    <property type="protein sequence ID" value="PPS95346.1"/>
    <property type="molecule type" value="Genomic_DNA"/>
</dbReference>
<gene>
    <name evidence="19" type="ORF">CHUDEA8_560</name>
    <name evidence="20" type="ORF">GY17_00002802</name>
</gene>
<feature type="transmembrane region" description="Helical" evidence="18">
    <location>
        <begin position="180"/>
        <end position="201"/>
    </location>
</feature>
<keyword evidence="13 16" id="KW-0472">Membrane</keyword>